<organism evidence="3 4">
    <name type="scientific">Linnemannia schmuckeri</name>
    <dbReference type="NCBI Taxonomy" id="64567"/>
    <lineage>
        <taxon>Eukaryota</taxon>
        <taxon>Fungi</taxon>
        <taxon>Fungi incertae sedis</taxon>
        <taxon>Mucoromycota</taxon>
        <taxon>Mortierellomycotina</taxon>
        <taxon>Mortierellomycetes</taxon>
        <taxon>Mortierellales</taxon>
        <taxon>Mortierellaceae</taxon>
        <taxon>Linnemannia</taxon>
    </lineage>
</organism>
<reference evidence="3" key="1">
    <citation type="journal article" date="2020" name="Fungal Divers.">
        <title>Resolving the Mortierellaceae phylogeny through synthesis of multi-gene phylogenetics and phylogenomics.</title>
        <authorList>
            <person name="Vandepol N."/>
            <person name="Liber J."/>
            <person name="Desiro A."/>
            <person name="Na H."/>
            <person name="Kennedy M."/>
            <person name="Barry K."/>
            <person name="Grigoriev I.V."/>
            <person name="Miller A.N."/>
            <person name="O'Donnell K."/>
            <person name="Stajich J.E."/>
            <person name="Bonito G."/>
        </authorList>
    </citation>
    <scope>NUCLEOTIDE SEQUENCE</scope>
    <source>
        <strain evidence="3">NRRL 6426</strain>
    </source>
</reference>
<feature type="compositionally biased region" description="Polar residues" evidence="1">
    <location>
        <begin position="196"/>
        <end position="210"/>
    </location>
</feature>
<proteinExistence type="predicted"/>
<evidence type="ECO:0000313" key="3">
    <source>
        <dbReference type="EMBL" id="KAF9151181.1"/>
    </source>
</evidence>
<keyword evidence="4" id="KW-1185">Reference proteome</keyword>
<name>A0A9P5VBN0_9FUNG</name>
<evidence type="ECO:0000313" key="4">
    <source>
        <dbReference type="Proteomes" id="UP000748756"/>
    </source>
</evidence>
<feature type="compositionally biased region" description="Low complexity" evidence="1">
    <location>
        <begin position="175"/>
        <end position="195"/>
    </location>
</feature>
<dbReference type="EMBL" id="JAAAUQ010000345">
    <property type="protein sequence ID" value="KAF9151181.1"/>
    <property type="molecule type" value="Genomic_DNA"/>
</dbReference>
<accession>A0A9P5VBN0</accession>
<evidence type="ECO:0000256" key="2">
    <source>
        <dbReference type="SAM" id="Phobius"/>
    </source>
</evidence>
<dbReference type="AlphaFoldDB" id="A0A9P5VBN0"/>
<gene>
    <name evidence="3" type="ORF">BG015_006987</name>
</gene>
<sequence>MLLVSAVASLPTSTMVEQPCSNSSQYQPDGGSSFVAFPTSSTPASCIPTSVTTVITRTQSSASPVVTSIIRSSPSEIPVTTQSKRMSGCAIAGTVFGILGALGLAGFLGWCWRRGRAAHVPAVSSTIYVSHAPTRTVVSEKIEPLVVNFVNGEQTYHGASVPAAVTAAGAAGGAAYASRSQPSGSNTGYTSGSNGHIATQPDSTYNTTVISGGNPTTTGSGNAGQSGNNNTIYSSNNGYSPKPHN</sequence>
<feature type="transmembrane region" description="Helical" evidence="2">
    <location>
        <begin position="90"/>
        <end position="112"/>
    </location>
</feature>
<feature type="region of interest" description="Disordered" evidence="1">
    <location>
        <begin position="175"/>
        <end position="245"/>
    </location>
</feature>
<dbReference type="OrthoDB" id="2448008at2759"/>
<feature type="compositionally biased region" description="Low complexity" evidence="1">
    <location>
        <begin position="211"/>
        <end position="231"/>
    </location>
</feature>
<protein>
    <submittedName>
        <fullName evidence="3">Uncharacterized protein</fullName>
    </submittedName>
</protein>
<keyword evidence="2" id="KW-1133">Transmembrane helix</keyword>
<evidence type="ECO:0000256" key="1">
    <source>
        <dbReference type="SAM" id="MobiDB-lite"/>
    </source>
</evidence>
<dbReference type="Proteomes" id="UP000748756">
    <property type="component" value="Unassembled WGS sequence"/>
</dbReference>
<keyword evidence="2" id="KW-0812">Transmembrane</keyword>
<comment type="caution">
    <text evidence="3">The sequence shown here is derived from an EMBL/GenBank/DDBJ whole genome shotgun (WGS) entry which is preliminary data.</text>
</comment>
<keyword evidence="2" id="KW-0472">Membrane</keyword>